<dbReference type="InterPro" id="IPR013098">
    <property type="entry name" value="Ig_I-set"/>
</dbReference>
<dbReference type="Proteomes" id="UP000515152">
    <property type="component" value="Chromosome 11"/>
</dbReference>
<dbReference type="GO" id="GO:0045214">
    <property type="term" value="P:sarcomere organization"/>
    <property type="evidence" value="ECO:0007669"/>
    <property type="project" value="TreeGrafter"/>
</dbReference>
<dbReference type="Pfam" id="PF07679">
    <property type="entry name" value="I-set"/>
    <property type="match status" value="1"/>
</dbReference>
<dbReference type="OrthoDB" id="10260894at2759"/>
<dbReference type="PANTHER" id="PTHR13817:SF89">
    <property type="entry name" value="MYOMESIN-3"/>
    <property type="match status" value="1"/>
</dbReference>
<dbReference type="InterPro" id="IPR003598">
    <property type="entry name" value="Ig_sub2"/>
</dbReference>
<feature type="domain" description="Ig-like" evidence="3">
    <location>
        <begin position="250"/>
        <end position="367"/>
    </location>
</feature>
<dbReference type="KEGG" id="char:105897772"/>
<dbReference type="InterPro" id="IPR003599">
    <property type="entry name" value="Ig_sub"/>
</dbReference>
<keyword evidence="2" id="KW-0393">Immunoglobulin domain</keyword>
<dbReference type="SMART" id="SM00409">
    <property type="entry name" value="IG"/>
    <property type="match status" value="2"/>
</dbReference>
<evidence type="ECO:0000256" key="2">
    <source>
        <dbReference type="ARBA" id="ARBA00023319"/>
    </source>
</evidence>
<keyword evidence="1" id="KW-0677">Repeat</keyword>
<reference evidence="5" key="1">
    <citation type="submission" date="2025-08" db="UniProtKB">
        <authorList>
            <consortium name="RefSeq"/>
        </authorList>
    </citation>
    <scope>IDENTIFICATION</scope>
</reference>
<dbReference type="RefSeq" id="XP_042565138.1">
    <property type="nucleotide sequence ID" value="XM_042709204.1"/>
</dbReference>
<sequence length="372" mass="42699">MATKVVTYRSQEEQTSQMAQSMALTSQIKRKKFTSSDEEASYSAFYPIIPGDVMSVKEILTTPKFPRHRTWDALKDTMDADLVREREKWTLFGNEAEKVEVDVIRNQQLIRTRMDRMSLRQELHEKKMVHMKYLDDLSKKTPDFPIPLRPHTVWEGMGVKLSCTVQGSPAPKVTWYKDGITLNVSHQPWRYHLVQTFGLNTLEIRRCCSEDAGEYKVVAKSSLGEATTFATLHVNAYEGLQSGLEITQIPALVLEQEALFGSTFAPTFVKEGETLTLRCSFTEPLLPFQQDVTWFRDGEAWPVCVCMCVCVCVCLCRVCVYVCRLEVQTALRSSSLSLRTIQKEHEGLYKVRLRTWESYTEHSAYIYVRGQS</sequence>
<dbReference type="InterPro" id="IPR007110">
    <property type="entry name" value="Ig-like_dom"/>
</dbReference>
<dbReference type="InterPro" id="IPR050964">
    <property type="entry name" value="Striated_Muscle_Regulatory"/>
</dbReference>
<dbReference type="PROSITE" id="PS50835">
    <property type="entry name" value="IG_LIKE"/>
    <property type="match status" value="2"/>
</dbReference>
<dbReference type="FunFam" id="2.60.40.10:FF:000069">
    <property type="entry name" value="Alpha-protein kinase 3"/>
    <property type="match status" value="1"/>
</dbReference>
<protein>
    <submittedName>
        <fullName evidence="5">Myomesin-3-like</fullName>
    </submittedName>
</protein>
<accession>A0A8M1KRU4</accession>
<evidence type="ECO:0000313" key="4">
    <source>
        <dbReference type="Proteomes" id="UP000515152"/>
    </source>
</evidence>
<organism evidence="4 5">
    <name type="scientific">Clupea harengus</name>
    <name type="common">Atlantic herring</name>
    <dbReference type="NCBI Taxonomy" id="7950"/>
    <lineage>
        <taxon>Eukaryota</taxon>
        <taxon>Metazoa</taxon>
        <taxon>Chordata</taxon>
        <taxon>Craniata</taxon>
        <taxon>Vertebrata</taxon>
        <taxon>Euteleostomi</taxon>
        <taxon>Actinopterygii</taxon>
        <taxon>Neopterygii</taxon>
        <taxon>Teleostei</taxon>
        <taxon>Clupei</taxon>
        <taxon>Clupeiformes</taxon>
        <taxon>Clupeoidei</taxon>
        <taxon>Clupeidae</taxon>
        <taxon>Clupea</taxon>
    </lineage>
</organism>
<feature type="domain" description="Ig-like" evidence="3">
    <location>
        <begin position="142"/>
        <end position="233"/>
    </location>
</feature>
<evidence type="ECO:0000259" key="3">
    <source>
        <dbReference type="PROSITE" id="PS50835"/>
    </source>
</evidence>
<evidence type="ECO:0000256" key="1">
    <source>
        <dbReference type="ARBA" id="ARBA00022737"/>
    </source>
</evidence>
<keyword evidence="4" id="KW-1185">Reference proteome</keyword>
<evidence type="ECO:0000313" key="5">
    <source>
        <dbReference type="RefSeq" id="XP_042565138.1"/>
    </source>
</evidence>
<gene>
    <name evidence="5" type="primary">LOC105897772</name>
</gene>
<dbReference type="PANTHER" id="PTHR13817">
    <property type="entry name" value="TITIN"/>
    <property type="match status" value="1"/>
</dbReference>
<proteinExistence type="predicted"/>
<dbReference type="SMART" id="SM00408">
    <property type="entry name" value="IGc2"/>
    <property type="match status" value="1"/>
</dbReference>
<dbReference type="GO" id="GO:0031430">
    <property type="term" value="C:M band"/>
    <property type="evidence" value="ECO:0007669"/>
    <property type="project" value="TreeGrafter"/>
</dbReference>
<dbReference type="GeneID" id="105897772"/>
<dbReference type="AlphaFoldDB" id="A0A8M1KRU4"/>
<name>A0A8M1KRU4_CLUHA</name>